<evidence type="ECO:0000313" key="9">
    <source>
        <dbReference type="Proteomes" id="UP000602745"/>
    </source>
</evidence>
<comment type="similarity">
    <text evidence="7">Belongs to the aspartate/glutamate racemases family.</text>
</comment>
<feature type="binding site" evidence="7">
    <location>
        <begin position="100"/>
        <end position="101"/>
    </location>
    <ligand>
        <name>substrate</name>
    </ligand>
</feature>
<keyword evidence="9" id="KW-1185">Reference proteome</keyword>
<feature type="active site" description="Proton donor/acceptor" evidence="7">
    <location>
        <position position="213"/>
    </location>
</feature>
<evidence type="ECO:0000256" key="2">
    <source>
        <dbReference type="ARBA" id="ARBA00013090"/>
    </source>
</evidence>
<evidence type="ECO:0000256" key="4">
    <source>
        <dbReference type="ARBA" id="ARBA00022984"/>
    </source>
</evidence>
<comment type="pathway">
    <text evidence="7">Cell wall biogenesis; peptidoglycan biosynthesis.</text>
</comment>
<feature type="binding site" evidence="7">
    <location>
        <begin position="214"/>
        <end position="215"/>
    </location>
    <ligand>
        <name>substrate</name>
    </ligand>
</feature>
<dbReference type="EMBL" id="BMCP01000002">
    <property type="protein sequence ID" value="GGE41679.1"/>
    <property type="molecule type" value="Genomic_DNA"/>
</dbReference>
<organism evidence="8 9">
    <name type="scientific">Agaricicola taiwanensis</name>
    <dbReference type="NCBI Taxonomy" id="591372"/>
    <lineage>
        <taxon>Bacteria</taxon>
        <taxon>Pseudomonadati</taxon>
        <taxon>Pseudomonadota</taxon>
        <taxon>Alphaproteobacteria</taxon>
        <taxon>Rhodobacterales</taxon>
        <taxon>Paracoccaceae</taxon>
        <taxon>Agaricicola</taxon>
    </lineage>
</organism>
<gene>
    <name evidence="7" type="primary">murI</name>
    <name evidence="8" type="ORF">GCM10007276_18790</name>
</gene>
<evidence type="ECO:0000313" key="8">
    <source>
        <dbReference type="EMBL" id="GGE41679.1"/>
    </source>
</evidence>
<evidence type="ECO:0000256" key="7">
    <source>
        <dbReference type="HAMAP-Rule" id="MF_00258"/>
    </source>
</evidence>
<dbReference type="SUPFAM" id="SSF53681">
    <property type="entry name" value="Aspartate/glutamate racemase"/>
    <property type="match status" value="2"/>
</dbReference>
<keyword evidence="3 7" id="KW-0133">Cell shape</keyword>
<keyword evidence="4 7" id="KW-0573">Peptidoglycan synthesis</keyword>
<comment type="function">
    <text evidence="7">Provides the (R)-glutamate required for cell wall biosynthesis.</text>
</comment>
<reference evidence="8" key="2">
    <citation type="submission" date="2020-09" db="EMBL/GenBank/DDBJ databases">
        <authorList>
            <person name="Sun Q."/>
            <person name="Sedlacek I."/>
        </authorList>
    </citation>
    <scope>NUCLEOTIDE SEQUENCE</scope>
    <source>
        <strain evidence="8">CCM 7684</strain>
    </source>
</reference>
<dbReference type="InterPro" id="IPR015942">
    <property type="entry name" value="Asp/Glu/hydantoin_racemase"/>
</dbReference>
<dbReference type="InterPro" id="IPR018187">
    <property type="entry name" value="Asp/Glu_racemase_AS_1"/>
</dbReference>
<dbReference type="PROSITE" id="PS00924">
    <property type="entry name" value="ASP_GLU_RACEMASE_2"/>
    <property type="match status" value="1"/>
</dbReference>
<comment type="caution">
    <text evidence="8">The sequence shown here is derived from an EMBL/GenBank/DDBJ whole genome shotgun (WGS) entry which is preliminary data.</text>
</comment>
<sequence>MYVRGSAMGVDLMAGATTTTARLVTGRPPRVGVFDSGVGGLTVFAEIIRQMPKAELIYIADDAGFPYGPLSDKALIDRVLFVLEPLIESERLDMVVIACNTASTLTLPVLRSRHYIPFVGTVPAIKTAASLSRSRRVSVLATPGTVARDYTRDLVSTHASDCRVTLVGAADLAAHAEAEMHGAPVSDSVIGAAIAPCFVSDEGGRTDAVVLACTHYPLLLARFEALAPWPVTWINPAAAIARRAATLAGEIDARGTVPPPRAIFTSGSACPAAFRDVLLAGRQADTDASVLPEPSRIAAC</sequence>
<dbReference type="Proteomes" id="UP000602745">
    <property type="component" value="Unassembled WGS sequence"/>
</dbReference>
<keyword evidence="6 7" id="KW-0961">Cell wall biogenesis/degradation</keyword>
<dbReference type="NCBIfam" id="TIGR00067">
    <property type="entry name" value="glut_race"/>
    <property type="match status" value="1"/>
</dbReference>
<dbReference type="Gene3D" id="3.40.50.1860">
    <property type="match status" value="2"/>
</dbReference>
<dbReference type="GO" id="GO:0008881">
    <property type="term" value="F:glutamate racemase activity"/>
    <property type="evidence" value="ECO:0007669"/>
    <property type="project" value="UniProtKB-UniRule"/>
</dbReference>
<dbReference type="InterPro" id="IPR001920">
    <property type="entry name" value="Asp/Glu_race"/>
</dbReference>
<dbReference type="PANTHER" id="PTHR21198:SF2">
    <property type="entry name" value="GLUTAMATE RACEMASE"/>
    <property type="match status" value="1"/>
</dbReference>
<feature type="binding site" evidence="7">
    <location>
        <begin position="35"/>
        <end position="36"/>
    </location>
    <ligand>
        <name>substrate</name>
    </ligand>
</feature>
<evidence type="ECO:0000256" key="3">
    <source>
        <dbReference type="ARBA" id="ARBA00022960"/>
    </source>
</evidence>
<dbReference type="UniPathway" id="UPA00219"/>
<protein>
    <recommendedName>
        <fullName evidence="2 7">Glutamate racemase</fullName>
        <ecNumber evidence="2 7">5.1.1.3</ecNumber>
    </recommendedName>
</protein>
<comment type="catalytic activity">
    <reaction evidence="1 7">
        <text>L-glutamate = D-glutamate</text>
        <dbReference type="Rhea" id="RHEA:12813"/>
        <dbReference type="ChEBI" id="CHEBI:29985"/>
        <dbReference type="ChEBI" id="CHEBI:29986"/>
        <dbReference type="EC" id="5.1.1.3"/>
    </reaction>
</comment>
<feature type="binding site" evidence="7">
    <location>
        <begin position="67"/>
        <end position="68"/>
    </location>
    <ligand>
        <name>substrate</name>
    </ligand>
</feature>
<feature type="active site" description="Proton donor/acceptor" evidence="7">
    <location>
        <position position="99"/>
    </location>
</feature>
<dbReference type="GO" id="GO:0008360">
    <property type="term" value="P:regulation of cell shape"/>
    <property type="evidence" value="ECO:0007669"/>
    <property type="project" value="UniProtKB-KW"/>
</dbReference>
<accession>A0A8J2VZP3</accession>
<name>A0A8J2VZP3_9RHOB</name>
<dbReference type="EC" id="5.1.1.3" evidence="2 7"/>
<dbReference type="AlphaFoldDB" id="A0A8J2VZP3"/>
<dbReference type="PANTHER" id="PTHR21198">
    <property type="entry name" value="GLUTAMATE RACEMASE"/>
    <property type="match status" value="1"/>
</dbReference>
<dbReference type="Pfam" id="PF01177">
    <property type="entry name" value="Asp_Glu_race"/>
    <property type="match status" value="1"/>
</dbReference>
<dbReference type="GO" id="GO:0009252">
    <property type="term" value="P:peptidoglycan biosynthetic process"/>
    <property type="evidence" value="ECO:0007669"/>
    <property type="project" value="UniProtKB-UniRule"/>
</dbReference>
<dbReference type="PROSITE" id="PS00923">
    <property type="entry name" value="ASP_GLU_RACEMASE_1"/>
    <property type="match status" value="1"/>
</dbReference>
<evidence type="ECO:0000256" key="6">
    <source>
        <dbReference type="ARBA" id="ARBA00023316"/>
    </source>
</evidence>
<dbReference type="GO" id="GO:0071555">
    <property type="term" value="P:cell wall organization"/>
    <property type="evidence" value="ECO:0007669"/>
    <property type="project" value="UniProtKB-KW"/>
</dbReference>
<proteinExistence type="inferred from homology"/>
<reference evidence="8" key="1">
    <citation type="journal article" date="2014" name="Int. J. Syst. Evol. Microbiol.">
        <title>Complete genome sequence of Corynebacterium casei LMG S-19264T (=DSM 44701T), isolated from a smear-ripened cheese.</title>
        <authorList>
            <consortium name="US DOE Joint Genome Institute (JGI-PGF)"/>
            <person name="Walter F."/>
            <person name="Albersmeier A."/>
            <person name="Kalinowski J."/>
            <person name="Ruckert C."/>
        </authorList>
    </citation>
    <scope>NUCLEOTIDE SEQUENCE</scope>
    <source>
        <strain evidence="8">CCM 7684</strain>
    </source>
</reference>
<evidence type="ECO:0000256" key="1">
    <source>
        <dbReference type="ARBA" id="ARBA00001602"/>
    </source>
</evidence>
<dbReference type="HAMAP" id="MF_00258">
    <property type="entry name" value="Glu_racemase"/>
    <property type="match status" value="1"/>
</dbReference>
<dbReference type="InterPro" id="IPR004391">
    <property type="entry name" value="Glu_race"/>
</dbReference>
<evidence type="ECO:0000256" key="5">
    <source>
        <dbReference type="ARBA" id="ARBA00023235"/>
    </source>
</evidence>
<keyword evidence="5 7" id="KW-0413">Isomerase</keyword>
<dbReference type="InterPro" id="IPR033134">
    <property type="entry name" value="Asp/Glu_racemase_AS_2"/>
</dbReference>